<evidence type="ECO:0000313" key="1">
    <source>
        <dbReference type="EMBL" id="KIM83844.1"/>
    </source>
</evidence>
<dbReference type="EMBL" id="KN832989">
    <property type="protein sequence ID" value="KIM83844.1"/>
    <property type="molecule type" value="Genomic_DNA"/>
</dbReference>
<reference evidence="1 2" key="1">
    <citation type="submission" date="2014-04" db="EMBL/GenBank/DDBJ databases">
        <authorList>
            <consortium name="DOE Joint Genome Institute"/>
            <person name="Kuo A."/>
            <person name="Tarkka M."/>
            <person name="Buscot F."/>
            <person name="Kohler A."/>
            <person name="Nagy L.G."/>
            <person name="Floudas D."/>
            <person name="Copeland A."/>
            <person name="Barry K.W."/>
            <person name="Cichocki N."/>
            <person name="Veneault-Fourrey C."/>
            <person name="LaButti K."/>
            <person name="Lindquist E.A."/>
            <person name="Lipzen A."/>
            <person name="Lundell T."/>
            <person name="Morin E."/>
            <person name="Murat C."/>
            <person name="Sun H."/>
            <person name="Tunlid A."/>
            <person name="Henrissat B."/>
            <person name="Grigoriev I.V."/>
            <person name="Hibbett D.S."/>
            <person name="Martin F."/>
            <person name="Nordberg H.P."/>
            <person name="Cantor M.N."/>
            <person name="Hua S.X."/>
        </authorList>
    </citation>
    <scope>NUCLEOTIDE SEQUENCE [LARGE SCALE GENOMIC DNA]</scope>
    <source>
        <strain evidence="1 2">F 1598</strain>
    </source>
</reference>
<reference evidence="2" key="2">
    <citation type="submission" date="2015-01" db="EMBL/GenBank/DDBJ databases">
        <title>Evolutionary Origins and Diversification of the Mycorrhizal Mutualists.</title>
        <authorList>
            <consortium name="DOE Joint Genome Institute"/>
            <consortium name="Mycorrhizal Genomics Consortium"/>
            <person name="Kohler A."/>
            <person name="Kuo A."/>
            <person name="Nagy L.G."/>
            <person name="Floudas D."/>
            <person name="Copeland A."/>
            <person name="Barry K.W."/>
            <person name="Cichocki N."/>
            <person name="Veneault-Fourrey C."/>
            <person name="LaButti K."/>
            <person name="Lindquist E.A."/>
            <person name="Lipzen A."/>
            <person name="Lundell T."/>
            <person name="Morin E."/>
            <person name="Murat C."/>
            <person name="Riley R."/>
            <person name="Ohm R."/>
            <person name="Sun H."/>
            <person name="Tunlid A."/>
            <person name="Henrissat B."/>
            <person name="Grigoriev I.V."/>
            <person name="Hibbett D.S."/>
            <person name="Martin F."/>
        </authorList>
    </citation>
    <scope>NUCLEOTIDE SEQUENCE [LARGE SCALE GENOMIC DNA]</scope>
    <source>
        <strain evidence="2">F 1598</strain>
    </source>
</reference>
<proteinExistence type="predicted"/>
<gene>
    <name evidence="1" type="ORF">PILCRDRAFT_818872</name>
</gene>
<dbReference type="InParanoid" id="A0A0C3FW96"/>
<dbReference type="AlphaFoldDB" id="A0A0C3FW96"/>
<keyword evidence="2" id="KW-1185">Reference proteome</keyword>
<organism evidence="1 2">
    <name type="scientific">Piloderma croceum (strain F 1598)</name>
    <dbReference type="NCBI Taxonomy" id="765440"/>
    <lineage>
        <taxon>Eukaryota</taxon>
        <taxon>Fungi</taxon>
        <taxon>Dikarya</taxon>
        <taxon>Basidiomycota</taxon>
        <taxon>Agaricomycotina</taxon>
        <taxon>Agaricomycetes</taxon>
        <taxon>Agaricomycetidae</taxon>
        <taxon>Atheliales</taxon>
        <taxon>Atheliaceae</taxon>
        <taxon>Piloderma</taxon>
    </lineage>
</organism>
<sequence length="52" mass="6161">MIFSPVLRAHRTSHSTKTTKILPGRFFERNYYFEHNQRAFSGHPPVKLAYQP</sequence>
<dbReference type="HOGENOM" id="CLU_3088038_0_0_1"/>
<dbReference type="Proteomes" id="UP000054166">
    <property type="component" value="Unassembled WGS sequence"/>
</dbReference>
<protein>
    <submittedName>
        <fullName evidence="1">Uncharacterized protein</fullName>
    </submittedName>
</protein>
<evidence type="ECO:0000313" key="2">
    <source>
        <dbReference type="Proteomes" id="UP000054166"/>
    </source>
</evidence>
<name>A0A0C3FW96_PILCF</name>
<accession>A0A0C3FW96</accession>